<gene>
    <name evidence="2" type="ORF">F0234_11645</name>
</gene>
<dbReference type="Pfam" id="PF07963">
    <property type="entry name" value="N_methyl"/>
    <property type="match status" value="1"/>
</dbReference>
<keyword evidence="1" id="KW-0472">Membrane</keyword>
<dbReference type="PROSITE" id="PS00409">
    <property type="entry name" value="PROKAR_NTER_METHYL"/>
    <property type="match status" value="1"/>
</dbReference>
<dbReference type="NCBIfam" id="TIGR02532">
    <property type="entry name" value="IV_pilin_GFxxxE"/>
    <property type="match status" value="1"/>
</dbReference>
<feature type="transmembrane region" description="Helical" evidence="1">
    <location>
        <begin position="12"/>
        <end position="30"/>
    </location>
</feature>
<dbReference type="Proteomes" id="UP000519158">
    <property type="component" value="Unassembled WGS sequence"/>
</dbReference>
<evidence type="ECO:0000256" key="1">
    <source>
        <dbReference type="SAM" id="Phobius"/>
    </source>
</evidence>
<proteinExistence type="predicted"/>
<evidence type="ECO:0000313" key="2">
    <source>
        <dbReference type="EMBL" id="NOJ13408.1"/>
    </source>
</evidence>
<dbReference type="EMBL" id="VTXL01000008">
    <property type="protein sequence ID" value="NOJ13408.1"/>
    <property type="molecule type" value="Genomic_DNA"/>
</dbReference>
<keyword evidence="1" id="KW-0812">Transmembrane</keyword>
<dbReference type="InterPro" id="IPR045584">
    <property type="entry name" value="Pilin-like"/>
</dbReference>
<dbReference type="SUPFAM" id="SSF54523">
    <property type="entry name" value="Pili subunits"/>
    <property type="match status" value="1"/>
</dbReference>
<sequence>MGNSPKSSGFTLVELIIVIVLIGIVSLFASSRYVGSSSFSTYLVQSEVLASLRLVQNRAMNRSDYCNRWLLNPNQTQAIQVSPSRAEDMCSEVFPFDVTDSSFVDGTQNKVAFKLQTDTNVSYLDFDSSGRAQQCLVSNCQLEISSTVNDDSISVCINTEGYIYGC</sequence>
<organism evidence="2 3">
    <name type="scientific">Vibrio splendidus</name>
    <dbReference type="NCBI Taxonomy" id="29497"/>
    <lineage>
        <taxon>Bacteria</taxon>
        <taxon>Pseudomonadati</taxon>
        <taxon>Pseudomonadota</taxon>
        <taxon>Gammaproteobacteria</taxon>
        <taxon>Vibrionales</taxon>
        <taxon>Vibrionaceae</taxon>
        <taxon>Vibrio</taxon>
    </lineage>
</organism>
<dbReference type="RefSeq" id="WP_171329033.1">
    <property type="nucleotide sequence ID" value="NZ_CAWPOP010000060.1"/>
</dbReference>
<evidence type="ECO:0000313" key="3">
    <source>
        <dbReference type="Proteomes" id="UP000519158"/>
    </source>
</evidence>
<reference evidence="2 3" key="1">
    <citation type="submission" date="2019-09" db="EMBL/GenBank/DDBJ databases">
        <title>Draft genome sequencing and comparative genomics of hatchery-associated Vibrios.</title>
        <authorList>
            <person name="Kehlet-Delgado H."/>
            <person name="Mueller R.S."/>
        </authorList>
    </citation>
    <scope>NUCLEOTIDE SEQUENCE [LARGE SCALE GENOMIC DNA]</scope>
    <source>
        <strain evidence="2 3">99-70-13A3</strain>
    </source>
</reference>
<dbReference type="Gene3D" id="3.30.700.10">
    <property type="entry name" value="Glycoprotein, Type 4 Pilin"/>
    <property type="match status" value="1"/>
</dbReference>
<dbReference type="InterPro" id="IPR012902">
    <property type="entry name" value="N_methyl_site"/>
</dbReference>
<protein>
    <submittedName>
        <fullName evidence="2">Prepilin-type N-terminal cleavage/methylation domain-containing protein</fullName>
    </submittedName>
</protein>
<dbReference type="AlphaFoldDB" id="A0A7Y4D7C1"/>
<keyword evidence="1" id="KW-1133">Transmembrane helix</keyword>
<accession>A0A7Y4D7C1</accession>
<comment type="caution">
    <text evidence="2">The sequence shown here is derived from an EMBL/GenBank/DDBJ whole genome shotgun (WGS) entry which is preliminary data.</text>
</comment>
<name>A0A7Y4D7C1_VIBSP</name>